<dbReference type="SUPFAM" id="SSF52402">
    <property type="entry name" value="Adenine nucleotide alpha hydrolases-like"/>
    <property type="match status" value="2"/>
</dbReference>
<dbReference type="STRING" id="381751.SAMN05444391_0431"/>
<dbReference type="RefSeq" id="WP_079653602.1">
    <property type="nucleotide sequence ID" value="NZ_LT670846.1"/>
</dbReference>
<dbReference type="InterPro" id="IPR006016">
    <property type="entry name" value="UspA"/>
</dbReference>
<evidence type="ECO:0000313" key="3">
    <source>
        <dbReference type="EMBL" id="SHK24735.1"/>
    </source>
</evidence>
<evidence type="ECO:0000256" key="1">
    <source>
        <dbReference type="ARBA" id="ARBA00008791"/>
    </source>
</evidence>
<dbReference type="OrthoDB" id="11973at2"/>
<dbReference type="AlphaFoldDB" id="A0A1M6QX07"/>
<comment type="similarity">
    <text evidence="1">Belongs to the universal stress protein A family.</text>
</comment>
<feature type="domain" description="UspA" evidence="2">
    <location>
        <begin position="150"/>
        <end position="289"/>
    </location>
</feature>
<dbReference type="EMBL" id="LT670846">
    <property type="protein sequence ID" value="SHK24735.1"/>
    <property type="molecule type" value="Genomic_DNA"/>
</dbReference>
<proteinExistence type="inferred from homology"/>
<evidence type="ECO:0000313" key="4">
    <source>
        <dbReference type="Proteomes" id="UP000189810"/>
    </source>
</evidence>
<keyword evidence="4" id="KW-1185">Reference proteome</keyword>
<dbReference type="Proteomes" id="UP000189810">
    <property type="component" value="Chromosome I"/>
</dbReference>
<dbReference type="InterPro" id="IPR006015">
    <property type="entry name" value="Universal_stress_UspA"/>
</dbReference>
<gene>
    <name evidence="3" type="ORF">SAMN05444391_0431</name>
</gene>
<dbReference type="PRINTS" id="PR01438">
    <property type="entry name" value="UNVRSLSTRESS"/>
</dbReference>
<dbReference type="PANTHER" id="PTHR46268:SF6">
    <property type="entry name" value="UNIVERSAL STRESS PROTEIN UP12"/>
    <property type="match status" value="1"/>
</dbReference>
<reference evidence="3 4" key="1">
    <citation type="submission" date="2016-11" db="EMBL/GenBank/DDBJ databases">
        <authorList>
            <person name="Jaros S."/>
            <person name="Januszkiewicz K."/>
            <person name="Wedrychowicz H."/>
        </authorList>
    </citation>
    <scope>NUCLEOTIDE SEQUENCE [LARGE SCALE GENOMIC DNA]</scope>
    <source>
        <strain evidence="3 4">DSM 19557</strain>
    </source>
</reference>
<sequence length="294" mass="32949">MNLLVAVDFTDLTNPLLQLAKSIASLHSGKVYLLHAVEPILLFPLPESFSISTIDFQLVAEAQEKSKKLAEEKLKGLVNYLSPLEVQTIVEVGDPVEVILQKEDMADLVLMGSHKKGLIERVLIGSTAEKVARYSKKPVLILKGKLVESFRKVLIAFDYSSYSEKALEFAVKLLRPMKPEIILLHVKETLEIPLVEHIKSSVSEVYEREKEVYLRNRVESLQAEGITASYKFVETGLYLSVWEAIVNQAKEEDVDLIVLGSKGMSALERVLLGSVSEKVLRRSEIPILIHRETA</sequence>
<feature type="domain" description="UspA" evidence="2">
    <location>
        <begin position="2"/>
        <end position="143"/>
    </location>
</feature>
<name>A0A1M6QX07_9AQUI</name>
<organism evidence="3 4">
    <name type="scientific">Thermocrinis minervae</name>
    <dbReference type="NCBI Taxonomy" id="381751"/>
    <lineage>
        <taxon>Bacteria</taxon>
        <taxon>Pseudomonadati</taxon>
        <taxon>Aquificota</taxon>
        <taxon>Aquificia</taxon>
        <taxon>Aquificales</taxon>
        <taxon>Aquificaceae</taxon>
        <taxon>Thermocrinis</taxon>
    </lineage>
</organism>
<dbReference type="InterPro" id="IPR014729">
    <property type="entry name" value="Rossmann-like_a/b/a_fold"/>
</dbReference>
<dbReference type="Pfam" id="PF00582">
    <property type="entry name" value="Usp"/>
    <property type="match status" value="2"/>
</dbReference>
<protein>
    <submittedName>
        <fullName evidence="3">Nucleotide-binding universal stress protein, UspA family</fullName>
    </submittedName>
</protein>
<dbReference type="CDD" id="cd00293">
    <property type="entry name" value="USP-like"/>
    <property type="match status" value="2"/>
</dbReference>
<evidence type="ECO:0000259" key="2">
    <source>
        <dbReference type="Pfam" id="PF00582"/>
    </source>
</evidence>
<dbReference type="PANTHER" id="PTHR46268">
    <property type="entry name" value="STRESS RESPONSE PROTEIN NHAX"/>
    <property type="match status" value="1"/>
</dbReference>
<accession>A0A1M6QX07</accession>
<dbReference type="Gene3D" id="3.40.50.620">
    <property type="entry name" value="HUPs"/>
    <property type="match status" value="2"/>
</dbReference>